<dbReference type="EMBL" id="JAUTAL010000001">
    <property type="protein sequence ID" value="MDQ1096547.1"/>
    <property type="molecule type" value="Genomic_DNA"/>
</dbReference>
<dbReference type="Proteomes" id="UP001225072">
    <property type="component" value="Unassembled WGS sequence"/>
</dbReference>
<evidence type="ECO:0000313" key="4">
    <source>
        <dbReference type="EMBL" id="MDQ1096547.1"/>
    </source>
</evidence>
<keyword evidence="5" id="KW-1185">Reference proteome</keyword>
<organism evidence="4 5">
    <name type="scientific">Chryseobacterium camelliae</name>
    <dbReference type="NCBI Taxonomy" id="1265445"/>
    <lineage>
        <taxon>Bacteria</taxon>
        <taxon>Pseudomonadati</taxon>
        <taxon>Bacteroidota</taxon>
        <taxon>Flavobacteriia</taxon>
        <taxon>Flavobacteriales</taxon>
        <taxon>Weeksellaceae</taxon>
        <taxon>Chryseobacterium group</taxon>
        <taxon>Chryseobacterium</taxon>
    </lineage>
</organism>
<sequence>MKTKLLLTAMLALGVHQTTLAQVDANGYTTVNMTMGPSYQNRVFFDLSANATVSQPANTWDIAFYRNSNMSFGTRINDAQNIEVYQASSNPADWNSITTNSVANYGSPLYNPDNSTELKKGAFELGTATYGWGEYNSTSHHIEGKVIFILKYASGDYYKFMIDDYFGGYTFKYAKWNASTSAWDATQTKTIANGSDDAYFNYFSFATNDKVANLEPPKANWDLIFTRYWTFYANTMMYRMAGVLQGPSVSVARVQPETQETAAATLPASSAFSSNIATIGHSWKPTSGIYSDVVYYIKQGSDYYRMYFISNGGASTGNMYFKYKNITSTLGIKEIGKKASFGIYPNPATADKKVTVLFDIKEKTNSKGSVEVYDLTGKKVYSSELTNQSGFYKQDLNLSHLPSGNYLVKISYGGQAETKKLIIK</sequence>
<reference evidence="4 5" key="1">
    <citation type="submission" date="2023-07" db="EMBL/GenBank/DDBJ databases">
        <title>Functional and genomic diversity of the sorghum phyllosphere microbiome.</title>
        <authorList>
            <person name="Shade A."/>
        </authorList>
    </citation>
    <scope>NUCLEOTIDE SEQUENCE [LARGE SCALE GENOMIC DNA]</scope>
    <source>
        <strain evidence="4 5">SORGH_AS_1064</strain>
    </source>
</reference>
<evidence type="ECO:0000256" key="1">
    <source>
        <dbReference type="ARBA" id="ARBA00022729"/>
    </source>
</evidence>
<evidence type="ECO:0000259" key="3">
    <source>
        <dbReference type="Pfam" id="PF18962"/>
    </source>
</evidence>
<proteinExistence type="predicted"/>
<accession>A0ABU0THL4</accession>
<dbReference type="RefSeq" id="WP_307449097.1">
    <property type="nucleotide sequence ID" value="NZ_JAUTAL010000001.1"/>
</dbReference>
<evidence type="ECO:0000256" key="2">
    <source>
        <dbReference type="SAM" id="SignalP"/>
    </source>
</evidence>
<feature type="chain" id="PRO_5046314066" description="Secretion system C-terminal sorting domain-containing protein" evidence="2">
    <location>
        <begin position="22"/>
        <end position="424"/>
    </location>
</feature>
<feature type="signal peptide" evidence="2">
    <location>
        <begin position="1"/>
        <end position="21"/>
    </location>
</feature>
<dbReference type="Pfam" id="PF14064">
    <property type="entry name" value="HmuY"/>
    <property type="match status" value="1"/>
</dbReference>
<comment type="caution">
    <text evidence="4">The sequence shown here is derived from an EMBL/GenBank/DDBJ whole genome shotgun (WGS) entry which is preliminary data.</text>
</comment>
<evidence type="ECO:0000313" key="5">
    <source>
        <dbReference type="Proteomes" id="UP001225072"/>
    </source>
</evidence>
<keyword evidence="1 2" id="KW-0732">Signal</keyword>
<dbReference type="NCBIfam" id="TIGR04183">
    <property type="entry name" value="Por_Secre_tail"/>
    <property type="match status" value="1"/>
</dbReference>
<dbReference type="Pfam" id="PF18962">
    <property type="entry name" value="Por_Secre_tail"/>
    <property type="match status" value="1"/>
</dbReference>
<dbReference type="InterPro" id="IPR026444">
    <property type="entry name" value="Secre_tail"/>
</dbReference>
<feature type="domain" description="Secretion system C-terminal sorting" evidence="3">
    <location>
        <begin position="343"/>
        <end position="423"/>
    </location>
</feature>
<dbReference type="InterPro" id="IPR025921">
    <property type="entry name" value="HmuY"/>
</dbReference>
<gene>
    <name evidence="4" type="ORF">QE404_001694</name>
</gene>
<name>A0ABU0THL4_9FLAO</name>
<protein>
    <recommendedName>
        <fullName evidence="3">Secretion system C-terminal sorting domain-containing protein</fullName>
    </recommendedName>
</protein>